<feature type="domain" description="AMP-binding enzyme C-terminal" evidence="6">
    <location>
        <begin position="459"/>
        <end position="534"/>
    </location>
</feature>
<dbReference type="InterPro" id="IPR020845">
    <property type="entry name" value="AMP-binding_CS"/>
</dbReference>
<dbReference type="STRING" id="3880.A0A072VK34"/>
<dbReference type="Gene3D" id="3.30.300.30">
    <property type="match status" value="1"/>
</dbReference>
<reference evidence="11" key="4">
    <citation type="journal article" date="2018" name="Nat. Plants">
        <title>Whole-genome landscape of Medicago truncatula symbiotic genes.</title>
        <authorList>
            <person name="Pecrix Y."/>
            <person name="Staton S.E."/>
            <person name="Sallet E."/>
            <person name="Lelandais-Briere C."/>
            <person name="Moreau S."/>
            <person name="Carrere S."/>
            <person name="Blein T."/>
            <person name="Jardinaud M.F."/>
            <person name="Latrasse D."/>
            <person name="Zouine M."/>
            <person name="Zahm M."/>
            <person name="Kreplak J."/>
            <person name="Mayjonade B."/>
            <person name="Satge C."/>
            <person name="Perez M."/>
            <person name="Cauet S."/>
            <person name="Marande W."/>
            <person name="Chantry-Darmon C."/>
            <person name="Lopez-Roques C."/>
            <person name="Bouchez O."/>
            <person name="Berard A."/>
            <person name="Debelle F."/>
            <person name="Munos S."/>
            <person name="Bendahmane A."/>
            <person name="Berges H."/>
            <person name="Niebel A."/>
            <person name="Buitink J."/>
            <person name="Frugier F."/>
            <person name="Benhamed M."/>
            <person name="Crespi M."/>
            <person name="Gouzy J."/>
            <person name="Gamas P."/>
        </authorList>
    </citation>
    <scope>NUCLEOTIDE SEQUENCE [LARGE SCALE GENOMIC DNA]</scope>
    <source>
        <strain evidence="11">cv. Jemalong A17</strain>
    </source>
</reference>
<dbReference type="FunFam" id="3.40.50.12780:FF:000003">
    <property type="entry name" value="Long-chain-fatty-acid--CoA ligase FadD"/>
    <property type="match status" value="1"/>
</dbReference>
<reference evidence="7 10" key="1">
    <citation type="journal article" date="2011" name="Nature">
        <title>The Medicago genome provides insight into the evolution of rhizobial symbioses.</title>
        <authorList>
            <person name="Young N.D."/>
            <person name="Debelle F."/>
            <person name="Oldroyd G.E."/>
            <person name="Geurts R."/>
            <person name="Cannon S.B."/>
            <person name="Udvardi M.K."/>
            <person name="Benedito V.A."/>
            <person name="Mayer K.F."/>
            <person name="Gouzy J."/>
            <person name="Schoof H."/>
            <person name="Van de Peer Y."/>
            <person name="Proost S."/>
            <person name="Cook D.R."/>
            <person name="Meyers B.C."/>
            <person name="Spannagl M."/>
            <person name="Cheung F."/>
            <person name="De Mita S."/>
            <person name="Krishnakumar V."/>
            <person name="Gundlach H."/>
            <person name="Zhou S."/>
            <person name="Mudge J."/>
            <person name="Bharti A.K."/>
            <person name="Murray J.D."/>
            <person name="Naoumkina M.A."/>
            <person name="Rosen B."/>
            <person name="Silverstein K.A."/>
            <person name="Tang H."/>
            <person name="Rombauts S."/>
            <person name="Zhao P.X."/>
            <person name="Zhou P."/>
            <person name="Barbe V."/>
            <person name="Bardou P."/>
            <person name="Bechner M."/>
            <person name="Bellec A."/>
            <person name="Berger A."/>
            <person name="Berges H."/>
            <person name="Bidwell S."/>
            <person name="Bisseling T."/>
            <person name="Choisne N."/>
            <person name="Couloux A."/>
            <person name="Denny R."/>
            <person name="Deshpande S."/>
            <person name="Dai X."/>
            <person name="Doyle J.J."/>
            <person name="Dudez A.M."/>
            <person name="Farmer A.D."/>
            <person name="Fouteau S."/>
            <person name="Franken C."/>
            <person name="Gibelin C."/>
            <person name="Gish J."/>
            <person name="Goldstein S."/>
            <person name="Gonzalez A.J."/>
            <person name="Green P.J."/>
            <person name="Hallab A."/>
            <person name="Hartog M."/>
            <person name="Hua A."/>
            <person name="Humphray S.J."/>
            <person name="Jeong D.H."/>
            <person name="Jing Y."/>
            <person name="Jocker A."/>
            <person name="Kenton S.M."/>
            <person name="Kim D.J."/>
            <person name="Klee K."/>
            <person name="Lai H."/>
            <person name="Lang C."/>
            <person name="Lin S."/>
            <person name="Macmil S.L."/>
            <person name="Magdelenat G."/>
            <person name="Matthews L."/>
            <person name="McCorrison J."/>
            <person name="Monaghan E.L."/>
            <person name="Mun J.H."/>
            <person name="Najar F.Z."/>
            <person name="Nicholson C."/>
            <person name="Noirot C."/>
            <person name="O'Bleness M."/>
            <person name="Paule C.R."/>
            <person name="Poulain J."/>
            <person name="Prion F."/>
            <person name="Qin B."/>
            <person name="Qu C."/>
            <person name="Retzel E.F."/>
            <person name="Riddle C."/>
            <person name="Sallet E."/>
            <person name="Samain S."/>
            <person name="Samson N."/>
            <person name="Sanders I."/>
            <person name="Saurat O."/>
            <person name="Scarpelli C."/>
            <person name="Schiex T."/>
            <person name="Segurens B."/>
            <person name="Severin A.J."/>
            <person name="Sherrier D.J."/>
            <person name="Shi R."/>
            <person name="Sims S."/>
            <person name="Singer S.R."/>
            <person name="Sinharoy S."/>
            <person name="Sterck L."/>
            <person name="Viollet A."/>
            <person name="Wang B.B."/>
            <person name="Wang K."/>
            <person name="Wang M."/>
            <person name="Wang X."/>
            <person name="Warfsmann J."/>
            <person name="Weissenbach J."/>
            <person name="White D.D."/>
            <person name="White J.D."/>
            <person name="Wiley G.B."/>
            <person name="Wincker P."/>
            <person name="Xing Y."/>
            <person name="Yang L."/>
            <person name="Yao Z."/>
            <person name="Ying F."/>
            <person name="Zhai J."/>
            <person name="Zhou L."/>
            <person name="Zuber A."/>
            <person name="Denarie J."/>
            <person name="Dixon R.A."/>
            <person name="May G.D."/>
            <person name="Schwartz D.C."/>
            <person name="Rogers J."/>
            <person name="Quetier F."/>
            <person name="Town C.D."/>
            <person name="Roe B.A."/>
        </authorList>
    </citation>
    <scope>NUCLEOTIDE SEQUENCE [LARGE SCALE GENOMIC DNA]</scope>
    <source>
        <strain evidence="7">A17</strain>
        <strain evidence="9 10">cv. Jemalong A17</strain>
    </source>
</reference>
<evidence type="ECO:0000313" key="8">
    <source>
        <dbReference type="EMBL" id="RHN79733.1"/>
    </source>
</evidence>
<dbReference type="FunFam" id="3.30.300.30:FF:000007">
    <property type="entry name" value="4-coumarate--CoA ligase 2"/>
    <property type="match status" value="1"/>
</dbReference>
<evidence type="ECO:0000256" key="4">
    <source>
        <dbReference type="ARBA" id="ARBA00022840"/>
    </source>
</evidence>
<dbReference type="Proteomes" id="UP000002051">
    <property type="component" value="Unassembled WGS sequence"/>
</dbReference>
<dbReference type="InterPro" id="IPR000873">
    <property type="entry name" value="AMP-dep_synth/lig_dom"/>
</dbReference>
<evidence type="ECO:0000256" key="3">
    <source>
        <dbReference type="ARBA" id="ARBA00022741"/>
    </source>
</evidence>
<keyword evidence="4" id="KW-0067">ATP-binding</keyword>
<dbReference type="EnsemblPlants" id="KEH42182">
    <property type="protein sequence ID" value="KEH42182"/>
    <property type="gene ID" value="MTR_1g063110"/>
</dbReference>
<dbReference type="Gene3D" id="3.40.50.12780">
    <property type="entry name" value="N-terminal domain of ligase-like"/>
    <property type="match status" value="1"/>
</dbReference>
<protein>
    <submittedName>
        <fullName evidence="7">4-coumarate:CoA ligase-like protein</fullName>
    </submittedName>
    <submittedName>
        <fullName evidence="8">Putative AMP-dependent synthetase/ligase, AMP-binding enzyme domain-containing protein</fullName>
    </submittedName>
</protein>
<dbReference type="EMBL" id="CM001217">
    <property type="protein sequence ID" value="KEH42182.1"/>
    <property type="molecule type" value="Genomic_DNA"/>
</dbReference>
<dbReference type="PANTHER" id="PTHR24096:SF415">
    <property type="entry name" value="4-COUMARATE--COA LIGASE"/>
    <property type="match status" value="1"/>
</dbReference>
<dbReference type="CDD" id="cd05904">
    <property type="entry name" value="4CL"/>
    <property type="match status" value="1"/>
</dbReference>
<dbReference type="KEGG" id="mtr:25483961"/>
<reference evidence="9" key="3">
    <citation type="submission" date="2015-04" db="UniProtKB">
        <authorList>
            <consortium name="EnsemblPlants"/>
        </authorList>
    </citation>
    <scope>IDENTIFICATION</scope>
    <source>
        <strain evidence="9">cv. Jemalong A17</strain>
    </source>
</reference>
<evidence type="ECO:0000256" key="1">
    <source>
        <dbReference type="ARBA" id="ARBA00006432"/>
    </source>
</evidence>
<evidence type="ECO:0000313" key="7">
    <source>
        <dbReference type="EMBL" id="KEH42182.1"/>
    </source>
</evidence>
<dbReference type="Pfam" id="PF00501">
    <property type="entry name" value="AMP-binding"/>
    <property type="match status" value="1"/>
</dbReference>
<evidence type="ECO:0000313" key="11">
    <source>
        <dbReference type="Proteomes" id="UP000265566"/>
    </source>
</evidence>
<proteinExistence type="inferred from homology"/>
<evidence type="ECO:0000259" key="6">
    <source>
        <dbReference type="Pfam" id="PF13193"/>
    </source>
</evidence>
<dbReference type="Proteomes" id="UP000265566">
    <property type="component" value="Chromosome 1"/>
</dbReference>
<dbReference type="OrthoDB" id="10253869at2759"/>
<dbReference type="AlphaFoldDB" id="A0A072VK34"/>
<keyword evidence="10" id="KW-1185">Reference proteome</keyword>
<dbReference type="Pfam" id="PF13193">
    <property type="entry name" value="AMP-binding_C"/>
    <property type="match status" value="1"/>
</dbReference>
<accession>A0A072VK34</accession>
<dbReference type="HOGENOM" id="CLU_000022_59_2_1"/>
<feature type="domain" description="AMP-dependent synthetase/ligase" evidence="5">
    <location>
        <begin position="41"/>
        <end position="408"/>
    </location>
</feature>
<comment type="similarity">
    <text evidence="1">Belongs to the ATP-dependent AMP-binding enzyme family.</text>
</comment>
<reference evidence="8" key="5">
    <citation type="journal article" date="2018" name="Nat. Plants">
        <title>Whole-genome landscape of Medicago truncatula symbiotic genes.</title>
        <authorList>
            <person name="Pecrix Y."/>
            <person name="Gamas P."/>
            <person name="Carrere S."/>
        </authorList>
    </citation>
    <scope>NUCLEOTIDE SEQUENCE</scope>
    <source>
        <tissue evidence="8">Leaves</tissue>
    </source>
</reference>
<dbReference type="InterPro" id="IPR045851">
    <property type="entry name" value="AMP-bd_C_sf"/>
</dbReference>
<evidence type="ECO:0000259" key="5">
    <source>
        <dbReference type="Pfam" id="PF00501"/>
    </source>
</evidence>
<dbReference type="EMBL" id="PSQE01000001">
    <property type="protein sequence ID" value="RHN79733.1"/>
    <property type="molecule type" value="Genomic_DNA"/>
</dbReference>
<organism evidence="7 10">
    <name type="scientific">Medicago truncatula</name>
    <name type="common">Barrel medic</name>
    <name type="synonym">Medicago tribuloides</name>
    <dbReference type="NCBI Taxonomy" id="3880"/>
    <lineage>
        <taxon>Eukaryota</taxon>
        <taxon>Viridiplantae</taxon>
        <taxon>Streptophyta</taxon>
        <taxon>Embryophyta</taxon>
        <taxon>Tracheophyta</taxon>
        <taxon>Spermatophyta</taxon>
        <taxon>Magnoliopsida</taxon>
        <taxon>eudicotyledons</taxon>
        <taxon>Gunneridae</taxon>
        <taxon>Pentapetalae</taxon>
        <taxon>rosids</taxon>
        <taxon>fabids</taxon>
        <taxon>Fabales</taxon>
        <taxon>Fabaceae</taxon>
        <taxon>Papilionoideae</taxon>
        <taxon>50 kb inversion clade</taxon>
        <taxon>NPAAA clade</taxon>
        <taxon>Hologalegina</taxon>
        <taxon>IRL clade</taxon>
        <taxon>Trifolieae</taxon>
        <taxon>Medicago</taxon>
    </lineage>
</organism>
<dbReference type="InterPro" id="IPR042099">
    <property type="entry name" value="ANL_N_sf"/>
</dbReference>
<evidence type="ECO:0000313" key="10">
    <source>
        <dbReference type="Proteomes" id="UP000002051"/>
    </source>
</evidence>
<name>A0A072VK34_MEDTR</name>
<dbReference type="PROSITE" id="PS00455">
    <property type="entry name" value="AMP_BINDING"/>
    <property type="match status" value="1"/>
</dbReference>
<evidence type="ECO:0000313" key="9">
    <source>
        <dbReference type="EnsemblPlants" id="KEH42182"/>
    </source>
</evidence>
<gene>
    <name evidence="9" type="primary">25483961</name>
    <name evidence="7" type="ordered locus">MTR_1g063110</name>
    <name evidence="8" type="ORF">MtrunA17_Chr1g0180541</name>
</gene>
<dbReference type="SUPFAM" id="SSF56801">
    <property type="entry name" value="Acetyl-CoA synthetase-like"/>
    <property type="match status" value="1"/>
</dbReference>
<sequence>MSKNCFNLKTMTYSSPRQPINLPTDPNLSLTSFLFQSTSSVADTIALADAETGNSLTFRQLKIHVSALSHSLLHLGIRRGDVVLLLAPNSIRFPVCFLAIVAIGAIATTSSPLYTLSELSRQIHDSKPKLVITVSELFKKIEALTLGLPLILLDDPSKKFGARVSSYEDLIRESYNSSDDIPVNRDVSQSDVAAILYSSGTTGRSKGVMLTHQNLIATAVAGAVDQDQNGEGKNVFVCFVPMHHVMGLVGITYTQLRRGNTVVSFGGRFDLEKTFAAVEKFKVTHLYVAPPVMVELIKRREVVIGYELSSLKYLVGGAAPLGKDLMQECTKILPHVHVIQGYGMTEACGLVSIENPKEGSLISVSGSTGTLIPSVESRIINLATLKPLPPNQLGEIWLRGPTIMQGYFNNPEATKLAINDQGWMITGDLGYFDEKGQLFVVDRIKELIKCSGYQVAPAELEDLLVSHPEISDAGVIPSPDAKVGEVPVAFVVRLPNSSITKEDIQKFVAKQVAPYKRLRRVTFLEKIPKLATGKILRKDLVSFDRQNTSKL</sequence>
<dbReference type="GO" id="GO:0016405">
    <property type="term" value="F:CoA-ligase activity"/>
    <property type="evidence" value="ECO:0000318"/>
    <property type="project" value="GO_Central"/>
</dbReference>
<evidence type="ECO:0000256" key="2">
    <source>
        <dbReference type="ARBA" id="ARBA00022598"/>
    </source>
</evidence>
<keyword evidence="2 7" id="KW-0436">Ligase</keyword>
<dbReference type="Gramene" id="rna3565">
    <property type="protein sequence ID" value="RHN79733.1"/>
    <property type="gene ID" value="gene3565"/>
</dbReference>
<dbReference type="PANTHER" id="PTHR24096">
    <property type="entry name" value="LONG-CHAIN-FATTY-ACID--COA LIGASE"/>
    <property type="match status" value="1"/>
</dbReference>
<dbReference type="GO" id="GO:0005524">
    <property type="term" value="F:ATP binding"/>
    <property type="evidence" value="ECO:0007669"/>
    <property type="project" value="UniProtKB-KW"/>
</dbReference>
<keyword evidence="3" id="KW-0547">Nucleotide-binding</keyword>
<reference evidence="7 10" key="2">
    <citation type="journal article" date="2014" name="BMC Genomics">
        <title>An improved genome release (version Mt4.0) for the model legume Medicago truncatula.</title>
        <authorList>
            <person name="Tang H."/>
            <person name="Krishnakumar V."/>
            <person name="Bidwell S."/>
            <person name="Rosen B."/>
            <person name="Chan A."/>
            <person name="Zhou S."/>
            <person name="Gentzbittel L."/>
            <person name="Childs K.L."/>
            <person name="Yandell M."/>
            <person name="Gundlach H."/>
            <person name="Mayer K.F."/>
            <person name="Schwartz D.C."/>
            <person name="Town C.D."/>
        </authorList>
    </citation>
    <scope>GENOME REANNOTATION</scope>
    <source>
        <strain evidence="7">A17</strain>
        <strain evidence="9 10">cv. Jemalong A17</strain>
    </source>
</reference>
<dbReference type="InterPro" id="IPR025110">
    <property type="entry name" value="AMP-bd_C"/>
</dbReference>